<name>A0A4S5ER87_9ACTN</name>
<sequence length="72" mass="7658">ACGGIEKKSRESQAVFSCVHCDFTCNADVNAARNVAAGQPVAKRAGRTARAGVPTARRRPNVREPRHEAPVS</sequence>
<comment type="caution">
    <text evidence="4">The sequence shown here is derived from an EMBL/GenBank/DDBJ whole genome shotgun (WGS) entry which is preliminary data.</text>
</comment>
<dbReference type="InterPro" id="IPR010095">
    <property type="entry name" value="Cas12f1-like_TNB"/>
</dbReference>
<evidence type="ECO:0000256" key="2">
    <source>
        <dbReference type="SAM" id="MobiDB-lite"/>
    </source>
</evidence>
<reference evidence="4 5" key="1">
    <citation type="submission" date="2019-04" db="EMBL/GenBank/DDBJ databases">
        <title>Draft genome sequences for three unisolated Alnus-infective Frankia Sp+ strains, AgTrS, AiOr and AvVan, the first sequenced Frankia strains able to sporulate in-planta.</title>
        <authorList>
            <person name="Bethencourt L."/>
            <person name="Vautrin F."/>
            <person name="Taib N."/>
            <person name="Dubost A."/>
            <person name="Castro-Garcia L."/>
            <person name="Imbaud O."/>
            <person name="Abrouk D."/>
            <person name="Fournier P."/>
            <person name="Briolay J."/>
            <person name="Nguyen A."/>
            <person name="Normand P."/>
            <person name="Fernandez M.P."/>
            <person name="Brochier-Armanet C."/>
            <person name="Herrera-Belaroussi A."/>
        </authorList>
    </citation>
    <scope>NUCLEOTIDE SEQUENCE [LARGE SCALE GENOMIC DNA]</scope>
    <source>
        <strain evidence="4 5">AvVan</strain>
    </source>
</reference>
<dbReference type="AlphaFoldDB" id="A0A4S5ER87"/>
<proteinExistence type="predicted"/>
<dbReference type="Pfam" id="PF07282">
    <property type="entry name" value="Cas12f1-like_TNB"/>
    <property type="match status" value="1"/>
</dbReference>
<evidence type="ECO:0000313" key="5">
    <source>
        <dbReference type="Proteomes" id="UP000305282"/>
    </source>
</evidence>
<evidence type="ECO:0000256" key="1">
    <source>
        <dbReference type="ARBA" id="ARBA00023125"/>
    </source>
</evidence>
<keyword evidence="5" id="KW-1185">Reference proteome</keyword>
<dbReference type="Proteomes" id="UP000305282">
    <property type="component" value="Unassembled WGS sequence"/>
</dbReference>
<keyword evidence="1" id="KW-0238">DNA-binding</keyword>
<feature type="domain" description="Cas12f1-like TNB" evidence="3">
    <location>
        <begin position="2"/>
        <end position="35"/>
    </location>
</feature>
<evidence type="ECO:0000259" key="3">
    <source>
        <dbReference type="Pfam" id="PF07282"/>
    </source>
</evidence>
<feature type="region of interest" description="Disordered" evidence="2">
    <location>
        <begin position="38"/>
        <end position="72"/>
    </location>
</feature>
<dbReference type="GO" id="GO:0003677">
    <property type="term" value="F:DNA binding"/>
    <property type="evidence" value="ECO:0007669"/>
    <property type="project" value="UniProtKB-KW"/>
</dbReference>
<organism evidence="4 5">
    <name type="scientific">Candidatus Frankia alpina</name>
    <dbReference type="NCBI Taxonomy" id="2699483"/>
    <lineage>
        <taxon>Bacteria</taxon>
        <taxon>Bacillati</taxon>
        <taxon>Actinomycetota</taxon>
        <taxon>Actinomycetes</taxon>
        <taxon>Frankiales</taxon>
        <taxon>Frankiaceae</taxon>
        <taxon>Frankia</taxon>
    </lineage>
</organism>
<protein>
    <submittedName>
        <fullName evidence="4">Transposase</fullName>
    </submittedName>
</protein>
<accession>A0A4S5ER87</accession>
<dbReference type="EMBL" id="SSXH01000197">
    <property type="protein sequence ID" value="THJ74673.1"/>
    <property type="molecule type" value="Genomic_DNA"/>
</dbReference>
<feature type="compositionally biased region" description="Basic and acidic residues" evidence="2">
    <location>
        <begin position="61"/>
        <end position="72"/>
    </location>
</feature>
<feature type="non-terminal residue" evidence="4">
    <location>
        <position position="1"/>
    </location>
</feature>
<evidence type="ECO:0000313" key="4">
    <source>
        <dbReference type="EMBL" id="THJ74673.1"/>
    </source>
</evidence>
<gene>
    <name evidence="4" type="ORF">E7Y31_10085</name>
</gene>